<proteinExistence type="predicted"/>
<feature type="compositionally biased region" description="Polar residues" evidence="7">
    <location>
        <begin position="144"/>
        <end position="157"/>
    </location>
</feature>
<dbReference type="SMART" id="SM00356">
    <property type="entry name" value="ZnF_C3H1"/>
    <property type="match status" value="5"/>
</dbReference>
<keyword evidence="3 6" id="KW-0863">Zinc-finger</keyword>
<feature type="compositionally biased region" description="Basic residues" evidence="7">
    <location>
        <begin position="122"/>
        <end position="131"/>
    </location>
</feature>
<sequence>MDQHFLHHYNHHQEHRSRYAPPASQSHYHLPPPPALPPPPPLSYRTIDTLPPPPPPPSYNPSLPHHSPRFPFYPIEEQRTLSNSFTNRNDHIPRRIVPEPPWNPNPEDRSTRNHPPVDFHRDSHHHNHNHRTPPSYPPIRYESESSYGRLNSETSRLVGSPREAFVYGRTTNEDSYHRRATATSTSTSNIAYHPINDESPRTENRRWLNDRKVHNSSPSHSPSFELVNDEIGTSVKREYHGSDTVRYSNGSNSGRSNSRECNHGREFSRTPPKKQIQKKSALLRIQTVKPNHRNRDIEQLRYVSDSNNNFFRGNNKDQHGGYTKGEDRKKGSPVELDISFESNSLVAKAIVTAPPSTSGATAAPVSGKLKLSSVVENLNDNNNTSQKNVGDACNPHDKHGMAVSVKGIGTCTRKLASKVVKKKKIVKRVVKKGSVNPTSSSVLASPSLAKAVGGTVQADSVTHSSSNAASENVKTETCLEEKVIAVDKVSAPNNEKTVLCEDESRGLSLLSSGPECRSQECKINEDSDFGKESRFERGGSISSAPSCASSSVDKNCGSDSDCLDVCNSVHDLLSVTKIDKPTKSLNGSTSELHHLDCGNKQTCQSEVSLSPGKYIDVGCSENRNLVDAGNELNSNVLSADIINTHNSADDSVYGFNSNDLTSSEEKITVNDSENNDIDAGAYCVKMGLAITTLEQNSDTAIPLPCSGMVASLSLGDIRIQDGQDCLQHTSVLKKGSDDGSSSLEESIVVHQFGIIKDAEKQVSPGEVPIYAENCDIDKTFPNSNISLGFEVRDTSKIEKRNVRTRLNFLSLDLEDISLTPVSHSNDADRGSRILLKDPCPSEVLDHSIQSLDFYSLSNQVRGIALQGKRAFSETEFCVANNASDDENKVSTVSKRKKVTASNPNLTQFQTEFIDSIVATTSSAEVPIGFSDSHEHKKDVVPLSSMGMDIQYNAQSMPYSGNIAKLSECNFTGGSFEPMNANGETKSSEHLELQHSDIVSTQCADLAIPNVQFSVLGCEQKDNVTPVVPITNSQTTDISVIGIIKGDNTDSQDAENSYHYRDDVQRSPRADMLSNDFNMKNDSLAQENLMSCPVAGDGFTISNSNNELIEDLPNALSDIYSHGMTSELPDRIITEFTAIDDDENICEGEENPKTESIVKHGSDSDTSTSLKQHSEKTMKLDYVIGCSDPITRNITPEPTQVCSKVTPLGLNPSCSELNGSKTQPDGVILKASQDYSFAFPKPKTKTPASSMHALKSRTWHRTDNNNPPASLPRVKFSARIVPPRNPILERKKNFQNTSYIRKGNSLVRNPTPVSAIPQISSTSLMRKSTPVSAIPQISSANLLPLGLGEIPKGTKPESRADLTDSSIYSKMKASNSALPIDTKSEEKISFRSLEPSSSGCCENTTDLRKFIESNDAPVSSGDVPKQFEALEKQTDPFSNGGCQAEANDGNISSLNSKRIVYVKPKTNQLVATSSSSDMIVSTDDKGQTAFSDSYFKRRKNQLVRNTFENHTVAMPNNIGNSDVQGATRVLCNRRFTKRRSHKVAGLSSKSSRASLVWTLSSKNSSRNDRNSWHYQKFPWKRTTYLRSFIHNSASSFNSGSLSAAGKKLLLLRKRDTVYTRSTRGFSLWKSKVLGVGGSSLKWSKSIEKHSKKANEEATLAVAAVERKKREKTNPARTGSQTKRERIFRVGSVRYRMDPSRRTLQRISDDESLSSASTSSGLVSKRGYIPRRLVIGNDEYVTIGNGNQLIRDPKKRIRKLANEKVRWSLHTARQRLARKQKYCQFFTRFGKCNKDGGKCPYIHDPSKIAVCTKFLNGLCSTPNCKLTHKVLPERMPDCSYFLQGLCSNKSCSYRHVNVNPNASICEGFLKGYCANGNECRKKHSYVCPSFEATGTCTQGTKCKLHHPKKQSKGKKRKRSGDQNNDNGRYFGSIPADVSEPGLTVASSHSQQNEEHENELTDYISLDVYEEAEDMVDQSFELSTFCDTDAMDTSDELIKSISIIPKFALQSQSRSPQV</sequence>
<feature type="region of interest" description="Disordered" evidence="7">
    <location>
        <begin position="530"/>
        <end position="550"/>
    </location>
</feature>
<dbReference type="PROSITE" id="PS50103">
    <property type="entry name" value="ZF_C3H1"/>
    <property type="match status" value="4"/>
</dbReference>
<evidence type="ECO:0000256" key="1">
    <source>
        <dbReference type="ARBA" id="ARBA00022723"/>
    </source>
</evidence>
<gene>
    <name evidence="9" type="ORF">KIW84_061154</name>
</gene>
<dbReference type="Proteomes" id="UP001058974">
    <property type="component" value="Chromosome 6"/>
</dbReference>
<keyword evidence="1 6" id="KW-0479">Metal-binding</keyword>
<dbReference type="GO" id="GO:0005634">
    <property type="term" value="C:nucleus"/>
    <property type="evidence" value="ECO:0007669"/>
    <property type="project" value="TreeGrafter"/>
</dbReference>
<organism evidence="9 10">
    <name type="scientific">Pisum sativum</name>
    <name type="common">Garden pea</name>
    <name type="synonym">Lathyrus oleraceus</name>
    <dbReference type="NCBI Taxonomy" id="3888"/>
    <lineage>
        <taxon>Eukaryota</taxon>
        <taxon>Viridiplantae</taxon>
        <taxon>Streptophyta</taxon>
        <taxon>Embryophyta</taxon>
        <taxon>Tracheophyta</taxon>
        <taxon>Spermatophyta</taxon>
        <taxon>Magnoliopsida</taxon>
        <taxon>eudicotyledons</taxon>
        <taxon>Gunneridae</taxon>
        <taxon>Pentapetalae</taxon>
        <taxon>rosids</taxon>
        <taxon>fabids</taxon>
        <taxon>Fabales</taxon>
        <taxon>Fabaceae</taxon>
        <taxon>Papilionoideae</taxon>
        <taxon>50 kb inversion clade</taxon>
        <taxon>NPAAA clade</taxon>
        <taxon>Hologalegina</taxon>
        <taxon>IRL clade</taxon>
        <taxon>Fabeae</taxon>
        <taxon>Lathyrus</taxon>
    </lineage>
</organism>
<evidence type="ECO:0000256" key="2">
    <source>
        <dbReference type="ARBA" id="ARBA00022737"/>
    </source>
</evidence>
<dbReference type="PANTHER" id="PTHR46156:SF1">
    <property type="entry name" value="ZINC FINGER CCCH DOMAIN-CONTAINING PROTEIN 3"/>
    <property type="match status" value="1"/>
</dbReference>
<dbReference type="Gramene" id="Psat06G0115400-T1">
    <property type="protein sequence ID" value="KAI5394357.1"/>
    <property type="gene ID" value="KIW84_061154"/>
</dbReference>
<feature type="compositionally biased region" description="Basic and acidic residues" evidence="7">
    <location>
        <begin position="106"/>
        <end position="121"/>
    </location>
</feature>
<evidence type="ECO:0000256" key="4">
    <source>
        <dbReference type="ARBA" id="ARBA00022833"/>
    </source>
</evidence>
<feature type="domain" description="C3H1-type" evidence="8">
    <location>
        <begin position="1830"/>
        <end position="1856"/>
    </location>
</feature>
<evidence type="ECO:0000256" key="7">
    <source>
        <dbReference type="SAM" id="MobiDB-lite"/>
    </source>
</evidence>
<reference evidence="9 10" key="1">
    <citation type="journal article" date="2022" name="Nat. Genet.">
        <title>Improved pea reference genome and pan-genome highlight genomic features and evolutionary characteristics.</title>
        <authorList>
            <person name="Yang T."/>
            <person name="Liu R."/>
            <person name="Luo Y."/>
            <person name="Hu S."/>
            <person name="Wang D."/>
            <person name="Wang C."/>
            <person name="Pandey M.K."/>
            <person name="Ge S."/>
            <person name="Xu Q."/>
            <person name="Li N."/>
            <person name="Li G."/>
            <person name="Huang Y."/>
            <person name="Saxena R.K."/>
            <person name="Ji Y."/>
            <person name="Li M."/>
            <person name="Yan X."/>
            <person name="He Y."/>
            <person name="Liu Y."/>
            <person name="Wang X."/>
            <person name="Xiang C."/>
            <person name="Varshney R.K."/>
            <person name="Ding H."/>
            <person name="Gao S."/>
            <person name="Zong X."/>
        </authorList>
    </citation>
    <scope>NUCLEOTIDE SEQUENCE [LARGE SCALE GENOMIC DNA]</scope>
    <source>
        <strain evidence="9 10">cv. Zhongwan 6</strain>
    </source>
</reference>
<feature type="compositionally biased region" description="Basic and acidic residues" evidence="7">
    <location>
        <begin position="314"/>
        <end position="331"/>
    </location>
</feature>
<protein>
    <recommendedName>
        <fullName evidence="8">C3H1-type domain-containing protein</fullName>
    </recommendedName>
</protein>
<feature type="compositionally biased region" description="Basic residues" evidence="7">
    <location>
        <begin position="1900"/>
        <end position="1916"/>
    </location>
</feature>
<feature type="domain" description="C3H1-type" evidence="8">
    <location>
        <begin position="1885"/>
        <end position="1907"/>
    </location>
</feature>
<dbReference type="FunFam" id="4.10.1000.10:FF:000022">
    <property type="entry name" value="Zinc finger CCCH domain-containing protein 7"/>
    <property type="match status" value="1"/>
</dbReference>
<feature type="zinc finger region" description="C3H1-type" evidence="6">
    <location>
        <begin position="1830"/>
        <end position="1856"/>
    </location>
</feature>
<feature type="region of interest" description="Disordered" evidence="7">
    <location>
        <begin position="1897"/>
        <end position="1930"/>
    </location>
</feature>
<feature type="domain" description="C3H1-type" evidence="8">
    <location>
        <begin position="1857"/>
        <end position="1884"/>
    </location>
</feature>
<feature type="zinc finger region" description="C3H1-type" evidence="6">
    <location>
        <begin position="1885"/>
        <end position="1907"/>
    </location>
</feature>
<feature type="compositionally biased region" description="Pro residues" evidence="7">
    <location>
        <begin position="50"/>
        <end position="59"/>
    </location>
</feature>
<dbReference type="GO" id="GO:0008270">
    <property type="term" value="F:zinc ion binding"/>
    <property type="evidence" value="ECO:0007669"/>
    <property type="project" value="UniProtKB-KW"/>
</dbReference>
<comment type="caution">
    <text evidence="9">The sequence shown here is derived from an EMBL/GenBank/DDBJ whole genome shotgun (WGS) entry which is preliminary data.</text>
</comment>
<feature type="region of interest" description="Disordered" evidence="7">
    <location>
        <begin position="308"/>
        <end position="331"/>
    </location>
</feature>
<feature type="region of interest" description="Disordered" evidence="7">
    <location>
        <begin position="9"/>
        <end position="71"/>
    </location>
</feature>
<dbReference type="EMBL" id="JAMSHJ010000006">
    <property type="protein sequence ID" value="KAI5394357.1"/>
    <property type="molecule type" value="Genomic_DNA"/>
</dbReference>
<feature type="zinc finger region" description="C3H1-type" evidence="6">
    <location>
        <begin position="1857"/>
        <end position="1884"/>
    </location>
</feature>
<evidence type="ECO:0000256" key="3">
    <source>
        <dbReference type="ARBA" id="ARBA00022771"/>
    </source>
</evidence>
<evidence type="ECO:0000256" key="6">
    <source>
        <dbReference type="PROSITE-ProRule" id="PRU00723"/>
    </source>
</evidence>
<evidence type="ECO:0000259" key="8">
    <source>
        <dbReference type="PROSITE" id="PS50103"/>
    </source>
</evidence>
<feature type="compositionally biased region" description="Basic and acidic residues" evidence="7">
    <location>
        <begin position="88"/>
        <end position="97"/>
    </location>
</feature>
<feature type="region of interest" description="Disordered" evidence="7">
    <location>
        <begin position="237"/>
        <end position="278"/>
    </location>
</feature>
<dbReference type="FunFam" id="4.10.1000.10:FF:000008">
    <property type="entry name" value="zinc finger CCCH domain-containing protein 3"/>
    <property type="match status" value="1"/>
</dbReference>
<accession>A0A9D5A1W3</accession>
<feature type="compositionally biased region" description="Pro residues" evidence="7">
    <location>
        <begin position="30"/>
        <end position="42"/>
    </location>
</feature>
<feature type="region of interest" description="Disordered" evidence="7">
    <location>
        <begin position="85"/>
        <end position="203"/>
    </location>
</feature>
<evidence type="ECO:0000256" key="5">
    <source>
        <dbReference type="ARBA" id="ARBA00023125"/>
    </source>
</evidence>
<keyword evidence="2" id="KW-0677">Repeat</keyword>
<evidence type="ECO:0000313" key="9">
    <source>
        <dbReference type="EMBL" id="KAI5394357.1"/>
    </source>
</evidence>
<evidence type="ECO:0000313" key="10">
    <source>
        <dbReference type="Proteomes" id="UP001058974"/>
    </source>
</evidence>
<dbReference type="InterPro" id="IPR000571">
    <property type="entry name" value="Znf_CCCH"/>
</dbReference>
<feature type="domain" description="C3H1-type" evidence="8">
    <location>
        <begin position="1775"/>
        <end position="1804"/>
    </location>
</feature>
<dbReference type="GO" id="GO:0003677">
    <property type="term" value="F:DNA binding"/>
    <property type="evidence" value="ECO:0007669"/>
    <property type="project" value="UniProtKB-KW"/>
</dbReference>
<feature type="compositionally biased region" description="Basic and acidic residues" evidence="7">
    <location>
        <begin position="257"/>
        <end position="268"/>
    </location>
</feature>
<name>A0A9D5A1W3_PEA</name>
<dbReference type="PANTHER" id="PTHR46156">
    <property type="entry name" value="CCCH ZINGC FINGER"/>
    <property type="match status" value="1"/>
</dbReference>
<feature type="zinc finger region" description="C3H1-type" evidence="6">
    <location>
        <begin position="1775"/>
        <end position="1804"/>
    </location>
</feature>
<feature type="compositionally biased region" description="Low complexity" evidence="7">
    <location>
        <begin position="540"/>
        <end position="550"/>
    </location>
</feature>
<dbReference type="Gene3D" id="4.10.1000.10">
    <property type="entry name" value="Zinc finger, CCCH-type"/>
    <property type="match status" value="2"/>
</dbReference>
<keyword evidence="4 6" id="KW-0862">Zinc</keyword>
<feature type="region of interest" description="Disordered" evidence="7">
    <location>
        <begin position="1154"/>
        <end position="1173"/>
    </location>
</feature>
<keyword evidence="5" id="KW-0238">DNA-binding</keyword>
<keyword evidence="10" id="KW-1185">Reference proteome</keyword>